<protein>
    <submittedName>
        <fullName evidence="1">DUF6663 family protein</fullName>
    </submittedName>
</protein>
<dbReference type="RefSeq" id="WP_390224377.1">
    <property type="nucleotide sequence ID" value="NZ_JBHTAA010000005.1"/>
</dbReference>
<reference evidence="1 2" key="1">
    <citation type="journal article" date="2019" name="Int. J. Syst. Evol. Microbiol.">
        <title>The Global Catalogue of Microorganisms (GCM) 10K type strain sequencing project: providing services to taxonomists for standard genome sequencing and annotation.</title>
        <authorList>
            <consortium name="The Broad Institute Genomics Platform"/>
            <consortium name="The Broad Institute Genome Sequencing Center for Infectious Disease"/>
            <person name="Wu L."/>
            <person name="Ma J."/>
        </authorList>
    </citation>
    <scope>NUCLEOTIDE SEQUENCE [LARGE SCALE GENOMIC DNA]</scope>
    <source>
        <strain evidence="1 2">DSM 29988</strain>
    </source>
</reference>
<dbReference type="EMBL" id="JBHTAA010000005">
    <property type="protein sequence ID" value="MFC7204569.1"/>
    <property type="molecule type" value="Genomic_DNA"/>
</dbReference>
<dbReference type="InterPro" id="IPR046604">
    <property type="entry name" value="DUF6663"/>
</dbReference>
<proteinExistence type="predicted"/>
<gene>
    <name evidence="1" type="ORF">ACFQJC_13665</name>
</gene>
<evidence type="ECO:0000313" key="1">
    <source>
        <dbReference type="EMBL" id="MFC7204569.1"/>
    </source>
</evidence>
<organism evidence="1 2">
    <name type="scientific">Haloferax namakaokahaiae</name>
    <dbReference type="NCBI Taxonomy" id="1748331"/>
    <lineage>
        <taxon>Archaea</taxon>
        <taxon>Methanobacteriati</taxon>
        <taxon>Methanobacteriota</taxon>
        <taxon>Stenosarchaea group</taxon>
        <taxon>Halobacteria</taxon>
        <taxon>Halobacteriales</taxon>
        <taxon>Haloferacaceae</taxon>
        <taxon>Haloferax</taxon>
    </lineage>
</organism>
<name>A0ABD5ZHB6_9EURY</name>
<dbReference type="Pfam" id="PF20368">
    <property type="entry name" value="DUF6663"/>
    <property type="match status" value="1"/>
</dbReference>
<keyword evidence="2" id="KW-1185">Reference proteome</keyword>
<comment type="caution">
    <text evidence="1">The sequence shown here is derived from an EMBL/GenBank/DDBJ whole genome shotgun (WGS) entry which is preliminary data.</text>
</comment>
<evidence type="ECO:0000313" key="2">
    <source>
        <dbReference type="Proteomes" id="UP001596481"/>
    </source>
</evidence>
<dbReference type="AlphaFoldDB" id="A0ABD5ZHB6"/>
<accession>A0ABD5ZHB6</accession>
<sequence>MEVTTAGEFRVYRSPRDESELLLLERPAERIDWTDDGFAVDADDAFSPTYVSTSGYDGALDETVASLEPGNVVEANLTWDDGVPRFTAVAVIDRTRFRFVGAATGLFEAARETWQATETAGDAIGSRVTYGTDGDPNAALYVFAKQAGARDLFDEFRNGVLPLDPLVCRIDREVDSEDADAIPDAPREVFVLRPLDESFVLVALAFDRDGLFARTMRETYC</sequence>
<dbReference type="Proteomes" id="UP001596481">
    <property type="component" value="Unassembled WGS sequence"/>
</dbReference>